<dbReference type="PANTHER" id="PTHR30055:SF238">
    <property type="entry name" value="MYCOFACTOCIN BIOSYNTHESIS TRANSCRIPTIONAL REGULATOR MFTR-RELATED"/>
    <property type="match status" value="1"/>
</dbReference>
<proteinExistence type="predicted"/>
<keyword evidence="3" id="KW-0804">Transcription</keyword>
<dbReference type="EMBL" id="CAFBMK010000108">
    <property type="protein sequence ID" value="CAB4921488.1"/>
    <property type="molecule type" value="Genomic_DNA"/>
</dbReference>
<dbReference type="SUPFAM" id="SSF46689">
    <property type="entry name" value="Homeodomain-like"/>
    <property type="match status" value="1"/>
</dbReference>
<dbReference type="PANTHER" id="PTHR30055">
    <property type="entry name" value="HTH-TYPE TRANSCRIPTIONAL REGULATOR RUTR"/>
    <property type="match status" value="1"/>
</dbReference>
<keyword evidence="1" id="KW-0805">Transcription regulation</keyword>
<dbReference type="Gene3D" id="1.10.10.60">
    <property type="entry name" value="Homeodomain-like"/>
    <property type="match status" value="1"/>
</dbReference>
<name>A0A6J7HQ12_9ZZZZ</name>
<sequence length="207" mass="22621">MVEPPAAVRGRPPSTTRGAIADVAIELFVRDGFESTTVDAVARAAGIRRRTVFRYFPSKNDLVWGEFSLHLDRFRLALEATPRDLPVMVCVRAAVLEFNDWGADEDVLRARMTLITTVPALQAHSTLRYAEWRRVVAEFTAARVGVDPDDHGPETVGHIALGIALAAYRCWVDAGGELLALIDRGFALASAGCADEMLGARVFRGSR</sequence>
<keyword evidence="2" id="KW-0238">DNA-binding</keyword>
<dbReference type="InterPro" id="IPR041347">
    <property type="entry name" value="MftR_C"/>
</dbReference>
<dbReference type="Pfam" id="PF17754">
    <property type="entry name" value="TetR_C_14"/>
    <property type="match status" value="1"/>
</dbReference>
<evidence type="ECO:0000256" key="1">
    <source>
        <dbReference type="ARBA" id="ARBA00023015"/>
    </source>
</evidence>
<dbReference type="PROSITE" id="PS50977">
    <property type="entry name" value="HTH_TETR_2"/>
    <property type="match status" value="1"/>
</dbReference>
<dbReference type="InterPro" id="IPR023851">
    <property type="entry name" value="Tscrpt_reg_TetR-type"/>
</dbReference>
<dbReference type="InterPro" id="IPR050109">
    <property type="entry name" value="HTH-type_TetR-like_transc_reg"/>
</dbReference>
<dbReference type="Gene3D" id="1.10.357.10">
    <property type="entry name" value="Tetracycline Repressor, domain 2"/>
    <property type="match status" value="1"/>
</dbReference>
<dbReference type="GO" id="GO:0003700">
    <property type="term" value="F:DNA-binding transcription factor activity"/>
    <property type="evidence" value="ECO:0007669"/>
    <property type="project" value="TreeGrafter"/>
</dbReference>
<dbReference type="InterPro" id="IPR001647">
    <property type="entry name" value="HTH_TetR"/>
</dbReference>
<dbReference type="Pfam" id="PF00440">
    <property type="entry name" value="TetR_N"/>
    <property type="match status" value="1"/>
</dbReference>
<feature type="domain" description="HTH tetR-type" evidence="4">
    <location>
        <begin position="14"/>
        <end position="74"/>
    </location>
</feature>
<evidence type="ECO:0000256" key="2">
    <source>
        <dbReference type="ARBA" id="ARBA00023125"/>
    </source>
</evidence>
<gene>
    <name evidence="5" type="ORF">UFOPK3564_01857</name>
</gene>
<evidence type="ECO:0000256" key="3">
    <source>
        <dbReference type="ARBA" id="ARBA00023163"/>
    </source>
</evidence>
<organism evidence="5">
    <name type="scientific">freshwater metagenome</name>
    <dbReference type="NCBI Taxonomy" id="449393"/>
    <lineage>
        <taxon>unclassified sequences</taxon>
        <taxon>metagenomes</taxon>
        <taxon>ecological metagenomes</taxon>
    </lineage>
</organism>
<evidence type="ECO:0000259" key="4">
    <source>
        <dbReference type="PROSITE" id="PS50977"/>
    </source>
</evidence>
<accession>A0A6J7HQ12</accession>
<dbReference type="PRINTS" id="PR00455">
    <property type="entry name" value="HTHTETR"/>
</dbReference>
<evidence type="ECO:0000313" key="5">
    <source>
        <dbReference type="EMBL" id="CAB4921488.1"/>
    </source>
</evidence>
<dbReference type="AlphaFoldDB" id="A0A6J7HQ12"/>
<dbReference type="GO" id="GO:0000976">
    <property type="term" value="F:transcription cis-regulatory region binding"/>
    <property type="evidence" value="ECO:0007669"/>
    <property type="project" value="TreeGrafter"/>
</dbReference>
<dbReference type="NCBIfam" id="TIGR03968">
    <property type="entry name" value="mycofact_TetR"/>
    <property type="match status" value="1"/>
</dbReference>
<reference evidence="5" key="1">
    <citation type="submission" date="2020-05" db="EMBL/GenBank/DDBJ databases">
        <authorList>
            <person name="Chiriac C."/>
            <person name="Salcher M."/>
            <person name="Ghai R."/>
            <person name="Kavagutti S V."/>
        </authorList>
    </citation>
    <scope>NUCLEOTIDE SEQUENCE</scope>
</reference>
<protein>
    <submittedName>
        <fullName evidence="5">Unannotated protein</fullName>
    </submittedName>
</protein>
<dbReference type="InterPro" id="IPR009057">
    <property type="entry name" value="Homeodomain-like_sf"/>
</dbReference>